<dbReference type="EMBL" id="GBXM01045466">
    <property type="protein sequence ID" value="JAH63111.1"/>
    <property type="molecule type" value="Transcribed_RNA"/>
</dbReference>
<reference evidence="1" key="1">
    <citation type="submission" date="2014-11" db="EMBL/GenBank/DDBJ databases">
        <authorList>
            <person name="Amaro Gonzalez C."/>
        </authorList>
    </citation>
    <scope>NUCLEOTIDE SEQUENCE</scope>
</reference>
<reference evidence="1" key="2">
    <citation type="journal article" date="2015" name="Fish Shellfish Immunol.">
        <title>Early steps in the European eel (Anguilla anguilla)-Vibrio vulnificus interaction in the gills: Role of the RtxA13 toxin.</title>
        <authorList>
            <person name="Callol A."/>
            <person name="Pajuelo D."/>
            <person name="Ebbesson L."/>
            <person name="Teles M."/>
            <person name="MacKenzie S."/>
            <person name="Amaro C."/>
        </authorList>
    </citation>
    <scope>NUCLEOTIDE SEQUENCE</scope>
</reference>
<evidence type="ECO:0000313" key="1">
    <source>
        <dbReference type="EMBL" id="JAH63111.1"/>
    </source>
</evidence>
<proteinExistence type="predicted"/>
<sequence>MHINSILGPTVLGSVVSHRTYFTSPDFTFLD</sequence>
<organism evidence="1">
    <name type="scientific">Anguilla anguilla</name>
    <name type="common">European freshwater eel</name>
    <name type="synonym">Muraena anguilla</name>
    <dbReference type="NCBI Taxonomy" id="7936"/>
    <lineage>
        <taxon>Eukaryota</taxon>
        <taxon>Metazoa</taxon>
        <taxon>Chordata</taxon>
        <taxon>Craniata</taxon>
        <taxon>Vertebrata</taxon>
        <taxon>Euteleostomi</taxon>
        <taxon>Actinopterygii</taxon>
        <taxon>Neopterygii</taxon>
        <taxon>Teleostei</taxon>
        <taxon>Anguilliformes</taxon>
        <taxon>Anguillidae</taxon>
        <taxon>Anguilla</taxon>
    </lineage>
</organism>
<name>A0A0E9UB91_ANGAN</name>
<dbReference type="AlphaFoldDB" id="A0A0E9UB91"/>
<protein>
    <submittedName>
        <fullName evidence="1">Uncharacterized protein</fullName>
    </submittedName>
</protein>
<accession>A0A0E9UB91</accession>